<dbReference type="EMBL" id="MFJR01000009">
    <property type="protein sequence ID" value="OGG26417.1"/>
    <property type="molecule type" value="Genomic_DNA"/>
</dbReference>
<feature type="transmembrane region" description="Helical" evidence="2">
    <location>
        <begin position="193"/>
        <end position="216"/>
    </location>
</feature>
<proteinExistence type="predicted"/>
<dbReference type="Proteomes" id="UP000176609">
    <property type="component" value="Unassembled WGS sequence"/>
</dbReference>
<name>A0A1F6AQ60_9BACT</name>
<evidence type="ECO:0000313" key="3">
    <source>
        <dbReference type="EMBL" id="OGG26417.1"/>
    </source>
</evidence>
<feature type="region of interest" description="Disordered" evidence="1">
    <location>
        <begin position="147"/>
        <end position="170"/>
    </location>
</feature>
<organism evidence="3 4">
    <name type="scientific">Candidatus Gottesmanbacteria bacterium RIFCSPLOWO2_01_FULL_39_12b</name>
    <dbReference type="NCBI Taxonomy" id="1798388"/>
    <lineage>
        <taxon>Bacteria</taxon>
        <taxon>Candidatus Gottesmaniibacteriota</taxon>
    </lineage>
</organism>
<keyword evidence="2" id="KW-0812">Transmembrane</keyword>
<gene>
    <name evidence="3" type="ORF">A2960_06075</name>
</gene>
<keyword evidence="2" id="KW-0472">Membrane</keyword>
<reference evidence="3 4" key="1">
    <citation type="journal article" date="2016" name="Nat. Commun.">
        <title>Thousands of microbial genomes shed light on interconnected biogeochemical processes in an aquifer system.</title>
        <authorList>
            <person name="Anantharaman K."/>
            <person name="Brown C.T."/>
            <person name="Hug L.A."/>
            <person name="Sharon I."/>
            <person name="Castelle C.J."/>
            <person name="Probst A.J."/>
            <person name="Thomas B.C."/>
            <person name="Singh A."/>
            <person name="Wilkins M.J."/>
            <person name="Karaoz U."/>
            <person name="Brodie E.L."/>
            <person name="Williams K.H."/>
            <person name="Hubbard S.S."/>
            <person name="Banfield J.F."/>
        </authorList>
    </citation>
    <scope>NUCLEOTIDE SEQUENCE [LARGE SCALE GENOMIC DNA]</scope>
</reference>
<dbReference type="InterPro" id="IPR025101">
    <property type="entry name" value="DUF4012"/>
</dbReference>
<evidence type="ECO:0000256" key="2">
    <source>
        <dbReference type="SAM" id="Phobius"/>
    </source>
</evidence>
<comment type="caution">
    <text evidence="3">The sequence shown here is derived from an EMBL/GenBank/DDBJ whole genome shotgun (WGS) entry which is preliminary data.</text>
</comment>
<dbReference type="Pfam" id="PF13196">
    <property type="entry name" value="DUF4012"/>
    <property type="match status" value="1"/>
</dbReference>
<dbReference type="AlphaFoldDB" id="A0A1F6AQ60"/>
<keyword evidence="2" id="KW-1133">Transmembrane helix</keyword>
<evidence type="ECO:0000256" key="1">
    <source>
        <dbReference type="SAM" id="MobiDB-lite"/>
    </source>
</evidence>
<protein>
    <recommendedName>
        <fullName evidence="5">DUF4012 domain-containing protein</fullName>
    </recommendedName>
</protein>
<evidence type="ECO:0000313" key="4">
    <source>
        <dbReference type="Proteomes" id="UP000176609"/>
    </source>
</evidence>
<accession>A0A1F6AQ60</accession>
<sequence>MPKRKLVEIVEEVDLPKVLIIGSGSLALNLVDRLSHQGCLTTLAENYPQTKSELDQYDYIFQWENLNEWAKVFKTFLKPQGKMLLIETSNQAISVTPVNTRLRILRTGDVNLWNTTELVEKILKVMFSSQSTLTYDLKKKAAIPKKSFLRPPAGGSGQASTSPSPRIKSEFKKISSPPKVAALKQGTPLLPKIILTSMIILFLTILVFGGVSYYFYSSIRETASDLQASLRQSNWNQVRSDLVRIRSQFHLFGRLFDAVDFILFPLRENPLMKDTALVLSLSNNLLQTSDETITVLQKLEFSNFEEDFFSQTQNQFEQFRRSVSEAKNGLEKTALPFFPKEKYLQLLSSFESRLTVVNQVLPLAQKIFAPQTAKTYLLLFQNNMELRPTGGFIGSFALLTINSGKIIEFKILDVYDADGQLKGHVDPPYPIRKILNQPNWFLRDSNFDPDFAKSAVQAAWFLQKELGKSVDGVIAVNAFFLQNLLKVTGPLDLPDFNNEVVSADNFFSKSEVYIQKDFFPGSAQKKDFLTAVSSAMQLKLISDKNLSWMELMIAVKNALDEKNILLWGVDNQLQQLVEKNGWGGRMVTVRCTSEEKQEDCLPDYLAIVDANLGVNKANYFISKQVIIGKKVTTEGDLETTVTVLYENSNNPAFSPAVTYTNYLRIFTPLNSKLINFSLNNVPVSLKEVDREDYAEDKSSYGYLIKLAPQNKAVIKAIYSLSQAISSQTKSIQFFYQKQGGDKIAPLVLSYVFPSQYIFIPLNFTTNSYEEGKIDYTTDSSFDRVFALQKKSTP</sequence>
<evidence type="ECO:0008006" key="5">
    <source>
        <dbReference type="Google" id="ProtNLM"/>
    </source>
</evidence>